<dbReference type="Proteomes" id="UP001596407">
    <property type="component" value="Unassembled WGS sequence"/>
</dbReference>
<dbReference type="InterPro" id="IPR000601">
    <property type="entry name" value="PKD_dom"/>
</dbReference>
<gene>
    <name evidence="2" type="ORF">ACFQJ6_07835</name>
</gene>
<dbReference type="Pfam" id="PF18911">
    <property type="entry name" value="PKD_4"/>
    <property type="match status" value="1"/>
</dbReference>
<dbReference type="InterPro" id="IPR035986">
    <property type="entry name" value="PKD_dom_sf"/>
</dbReference>
<evidence type="ECO:0000313" key="2">
    <source>
        <dbReference type="EMBL" id="MFC7080039.1"/>
    </source>
</evidence>
<proteinExistence type="predicted"/>
<sequence length="163" mass="16589">MNLTVTDESGLRDTATATLVVNDRPEVGVRTPDTATVGKAEQFSADVSDDVGNVTVTWTFGDASVTGQSVEHSFGSAGTKTVTVVVEDEYGASVSKDVQVEVRAQGDGPTTGTQTDADGGVPGFGVGAVLVSLVGAALLAGRLWGETAPEGSFRTVLSTVRTP</sequence>
<dbReference type="EMBL" id="JBHSZH010000005">
    <property type="protein sequence ID" value="MFC7080039.1"/>
    <property type="molecule type" value="Genomic_DNA"/>
</dbReference>
<feature type="domain" description="PKD" evidence="1">
    <location>
        <begin position="24"/>
        <end position="107"/>
    </location>
</feature>
<dbReference type="PROSITE" id="PS50093">
    <property type="entry name" value="PKD"/>
    <property type="match status" value="1"/>
</dbReference>
<organism evidence="2 3">
    <name type="scientific">Halorussus caseinilyticus</name>
    <dbReference type="NCBI Taxonomy" id="3034025"/>
    <lineage>
        <taxon>Archaea</taxon>
        <taxon>Methanobacteriati</taxon>
        <taxon>Methanobacteriota</taxon>
        <taxon>Stenosarchaea group</taxon>
        <taxon>Halobacteria</taxon>
        <taxon>Halobacteriales</taxon>
        <taxon>Haladaptataceae</taxon>
        <taxon>Halorussus</taxon>
    </lineage>
</organism>
<dbReference type="SUPFAM" id="SSF49299">
    <property type="entry name" value="PKD domain"/>
    <property type="match status" value="1"/>
</dbReference>
<dbReference type="Gene3D" id="2.60.40.10">
    <property type="entry name" value="Immunoglobulins"/>
    <property type="match status" value="1"/>
</dbReference>
<evidence type="ECO:0000259" key="1">
    <source>
        <dbReference type="PROSITE" id="PS50093"/>
    </source>
</evidence>
<dbReference type="CDD" id="cd00146">
    <property type="entry name" value="PKD"/>
    <property type="match status" value="1"/>
</dbReference>
<dbReference type="AlphaFoldDB" id="A0ABD5WPP6"/>
<keyword evidence="3" id="KW-1185">Reference proteome</keyword>
<dbReference type="InterPro" id="IPR013783">
    <property type="entry name" value="Ig-like_fold"/>
</dbReference>
<evidence type="ECO:0000313" key="3">
    <source>
        <dbReference type="Proteomes" id="UP001596407"/>
    </source>
</evidence>
<accession>A0ABD5WPP6</accession>
<dbReference type="SMART" id="SM00089">
    <property type="entry name" value="PKD"/>
    <property type="match status" value="1"/>
</dbReference>
<dbReference type="InterPro" id="IPR022409">
    <property type="entry name" value="PKD/Chitinase_dom"/>
</dbReference>
<dbReference type="RefSeq" id="WP_382209407.1">
    <property type="nucleotide sequence ID" value="NZ_JBHSZH010000005.1"/>
</dbReference>
<name>A0ABD5WPP6_9EURY</name>
<protein>
    <submittedName>
        <fullName evidence="2">PKD domain-containing protein</fullName>
    </submittedName>
</protein>
<reference evidence="2 3" key="1">
    <citation type="journal article" date="2019" name="Int. J. Syst. Evol. Microbiol.">
        <title>The Global Catalogue of Microorganisms (GCM) 10K type strain sequencing project: providing services to taxonomists for standard genome sequencing and annotation.</title>
        <authorList>
            <consortium name="The Broad Institute Genomics Platform"/>
            <consortium name="The Broad Institute Genome Sequencing Center for Infectious Disease"/>
            <person name="Wu L."/>
            <person name="Ma J."/>
        </authorList>
    </citation>
    <scope>NUCLEOTIDE SEQUENCE [LARGE SCALE GENOMIC DNA]</scope>
    <source>
        <strain evidence="2 3">DT72</strain>
    </source>
</reference>
<comment type="caution">
    <text evidence="2">The sequence shown here is derived from an EMBL/GenBank/DDBJ whole genome shotgun (WGS) entry which is preliminary data.</text>
</comment>